<evidence type="ECO:0000313" key="3">
    <source>
        <dbReference type="EMBL" id="MQM01956.1"/>
    </source>
</evidence>
<sequence>MVNRISRNHENAAATLNELKYFNEGIGSFSDPSAIASRQKLDPGEWWLSYGRSSPTLREIAIRVLSQTSSSSGCERNWSTFALIHTKVRNRLSHRRLDNLVYVHYNMRLRLKHVQMDDKKGDRDYYPTDMSYLRDDEDPMVSWVSRSTTEREEMELDEEADDPDDPPRPNIFLVSIIERMQAGRDVRVAEDTPVTQTHHSDSEVDLDNDMQVGSLTRANREPTTWTHYEMDTANLDMLIQPRAPPQS</sequence>
<feature type="compositionally biased region" description="Acidic residues" evidence="1">
    <location>
        <begin position="152"/>
        <end position="164"/>
    </location>
</feature>
<dbReference type="PANTHER" id="PTHR32166:SF123">
    <property type="entry name" value="BED-TYPE DOMAIN-CONTAINING PROTEIN"/>
    <property type="match status" value="1"/>
</dbReference>
<dbReference type="InterPro" id="IPR008906">
    <property type="entry name" value="HATC_C_dom"/>
</dbReference>
<feature type="region of interest" description="Disordered" evidence="1">
    <location>
        <begin position="145"/>
        <end position="168"/>
    </location>
</feature>
<feature type="domain" description="HAT C-terminal dimerisation" evidence="2">
    <location>
        <begin position="38"/>
        <end position="107"/>
    </location>
</feature>
<dbReference type="EMBL" id="NMUH01002763">
    <property type="protein sequence ID" value="MQM01956.1"/>
    <property type="molecule type" value="Genomic_DNA"/>
</dbReference>
<keyword evidence="4" id="KW-1185">Reference proteome</keyword>
<dbReference type="InterPro" id="IPR012337">
    <property type="entry name" value="RNaseH-like_sf"/>
</dbReference>
<evidence type="ECO:0000256" key="1">
    <source>
        <dbReference type="SAM" id="MobiDB-lite"/>
    </source>
</evidence>
<protein>
    <recommendedName>
        <fullName evidence="2">HAT C-terminal dimerisation domain-containing protein</fullName>
    </recommendedName>
</protein>
<dbReference type="Pfam" id="PF05699">
    <property type="entry name" value="Dimer_Tnp_hAT"/>
    <property type="match status" value="1"/>
</dbReference>
<dbReference type="PANTHER" id="PTHR32166">
    <property type="entry name" value="OSJNBA0013A04.12 PROTEIN"/>
    <property type="match status" value="1"/>
</dbReference>
<evidence type="ECO:0000313" key="4">
    <source>
        <dbReference type="Proteomes" id="UP000652761"/>
    </source>
</evidence>
<dbReference type="AlphaFoldDB" id="A0A843W1N0"/>
<dbReference type="OrthoDB" id="785426at2759"/>
<gene>
    <name evidence="3" type="ORF">Taro_034717</name>
</gene>
<proteinExistence type="predicted"/>
<name>A0A843W1N0_COLES</name>
<evidence type="ECO:0000259" key="2">
    <source>
        <dbReference type="Pfam" id="PF05699"/>
    </source>
</evidence>
<accession>A0A843W1N0</accession>
<dbReference type="Proteomes" id="UP000652761">
    <property type="component" value="Unassembled WGS sequence"/>
</dbReference>
<dbReference type="GO" id="GO:0046983">
    <property type="term" value="F:protein dimerization activity"/>
    <property type="evidence" value="ECO:0007669"/>
    <property type="project" value="InterPro"/>
</dbReference>
<dbReference type="SUPFAM" id="SSF53098">
    <property type="entry name" value="Ribonuclease H-like"/>
    <property type="match status" value="1"/>
</dbReference>
<reference evidence="3" key="1">
    <citation type="submission" date="2017-07" db="EMBL/GenBank/DDBJ databases">
        <title>Taro Niue Genome Assembly and Annotation.</title>
        <authorList>
            <person name="Atibalentja N."/>
            <person name="Keating K."/>
            <person name="Fields C.J."/>
        </authorList>
    </citation>
    <scope>NUCLEOTIDE SEQUENCE</scope>
    <source>
        <strain evidence="3">Niue_2</strain>
        <tissue evidence="3">Leaf</tissue>
    </source>
</reference>
<organism evidence="3 4">
    <name type="scientific">Colocasia esculenta</name>
    <name type="common">Wild taro</name>
    <name type="synonym">Arum esculentum</name>
    <dbReference type="NCBI Taxonomy" id="4460"/>
    <lineage>
        <taxon>Eukaryota</taxon>
        <taxon>Viridiplantae</taxon>
        <taxon>Streptophyta</taxon>
        <taxon>Embryophyta</taxon>
        <taxon>Tracheophyta</taxon>
        <taxon>Spermatophyta</taxon>
        <taxon>Magnoliopsida</taxon>
        <taxon>Liliopsida</taxon>
        <taxon>Araceae</taxon>
        <taxon>Aroideae</taxon>
        <taxon>Colocasieae</taxon>
        <taxon>Colocasia</taxon>
    </lineage>
</organism>
<comment type="caution">
    <text evidence="3">The sequence shown here is derived from an EMBL/GenBank/DDBJ whole genome shotgun (WGS) entry which is preliminary data.</text>
</comment>